<protein>
    <submittedName>
        <fullName evidence="1">Uncharacterized protein</fullName>
    </submittedName>
</protein>
<accession>A0A6L3Z4Q3</accession>
<dbReference type="SUPFAM" id="SSF101386">
    <property type="entry name" value="all-alpha NTP pyrophosphatases"/>
    <property type="match status" value="1"/>
</dbReference>
<evidence type="ECO:0000313" key="2">
    <source>
        <dbReference type="Proteomes" id="UP000481876"/>
    </source>
</evidence>
<dbReference type="RefSeq" id="WP_151663660.1">
    <property type="nucleotide sequence ID" value="NZ_WBWS01000012.1"/>
</dbReference>
<dbReference type="Proteomes" id="UP000481876">
    <property type="component" value="Unassembled WGS sequence"/>
</dbReference>
<evidence type="ECO:0000313" key="1">
    <source>
        <dbReference type="EMBL" id="KAB2768599.1"/>
    </source>
</evidence>
<dbReference type="AlphaFoldDB" id="A0A6L3Z4Q3"/>
<gene>
    <name evidence="1" type="ORF">F9L04_13055</name>
</gene>
<reference evidence="1 2" key="1">
    <citation type="submission" date="2019-09" db="EMBL/GenBank/DDBJ databases">
        <title>Taxonomic organization of the family Brucellaceae based on a phylogenomic approach.</title>
        <authorList>
            <person name="Leclercq S."/>
            <person name="Cloeckaert A."/>
            <person name="Zygmunt M.S."/>
        </authorList>
    </citation>
    <scope>NUCLEOTIDE SEQUENCE [LARGE SCALE GENOMIC DNA]</scope>
    <source>
        <strain evidence="1 2">LMG 3313</strain>
    </source>
</reference>
<name>A0A6L3Z4Q3_BRUAN</name>
<dbReference type="Gene3D" id="1.10.287.1080">
    <property type="entry name" value="MazG-like"/>
    <property type="match status" value="1"/>
</dbReference>
<organism evidence="1 2">
    <name type="scientific">Brucella anthropi</name>
    <name type="common">Ochrobactrum anthropi</name>
    <dbReference type="NCBI Taxonomy" id="529"/>
    <lineage>
        <taxon>Bacteria</taxon>
        <taxon>Pseudomonadati</taxon>
        <taxon>Pseudomonadota</taxon>
        <taxon>Alphaproteobacteria</taxon>
        <taxon>Hyphomicrobiales</taxon>
        <taxon>Brucellaceae</taxon>
        <taxon>Brucella/Ochrobactrum group</taxon>
        <taxon>Brucella</taxon>
    </lineage>
</organism>
<proteinExistence type="predicted"/>
<comment type="caution">
    <text evidence="1">The sequence shown here is derived from an EMBL/GenBank/DDBJ whole genome shotgun (WGS) entry which is preliminary data.</text>
</comment>
<dbReference type="CDD" id="cd11523">
    <property type="entry name" value="NTP-PPase"/>
    <property type="match status" value="1"/>
</dbReference>
<dbReference type="EMBL" id="WBWS01000012">
    <property type="protein sequence ID" value="KAB2768599.1"/>
    <property type="molecule type" value="Genomic_DNA"/>
</dbReference>
<sequence length="256" mass="28009">MNMNTLRAANVARDKEWNTGSERVSMTFRATELAGEVGEACNVIKKLERERIGLVGSRDTKEHLAEELADIVICTDLVAMDADIDLDAAISAKFNATSEKNGLATRLSIPAPAPTLPFEVTPAMVEAALDLVWEESETHGDLVSRLWRAMAAVAPDQSAAVRDVQAERRRQIDEENFRTADDDNYVNGSLAAAASCYAMAAARKNCLGWEPVGWPWHYSWWKPTAARRDLVKAGALIIAEIERLDRLSAPASEGAV</sequence>